<organism evidence="2 3">
    <name type="scientific">Hymenobacter saemangeumensis</name>
    <dbReference type="NCBI Taxonomy" id="1084522"/>
    <lineage>
        <taxon>Bacteria</taxon>
        <taxon>Pseudomonadati</taxon>
        <taxon>Bacteroidota</taxon>
        <taxon>Cytophagia</taxon>
        <taxon>Cytophagales</taxon>
        <taxon>Hymenobacteraceae</taxon>
        <taxon>Hymenobacter</taxon>
    </lineage>
</organism>
<feature type="transmembrane region" description="Helical" evidence="1">
    <location>
        <begin position="153"/>
        <end position="175"/>
    </location>
</feature>
<dbReference type="EMBL" id="BAABGZ010000013">
    <property type="protein sequence ID" value="GAA4352800.1"/>
    <property type="molecule type" value="Genomic_DNA"/>
</dbReference>
<dbReference type="Proteomes" id="UP001501153">
    <property type="component" value="Unassembled WGS sequence"/>
</dbReference>
<sequence length="178" mass="20006">MEPVATPVTSQLPAETWEAYPLVSPGKFIALCLFTLGLYGLWWQYKTWRFFKQWQQTDTWPAARAIFSLFTLNELLKTINQFACHSGGYTPIPNPGGLVTGYVIVSLLSRLPDPLWLASLGAFGFLVPGYRAFRDAMLQAPAYGGYDQDYFNTRQLILMSVCFVCWSLLIIGLTMGEA</sequence>
<evidence type="ECO:0000313" key="2">
    <source>
        <dbReference type="EMBL" id="GAA4352800.1"/>
    </source>
</evidence>
<reference evidence="3" key="1">
    <citation type="journal article" date="2019" name="Int. J. Syst. Evol. Microbiol.">
        <title>The Global Catalogue of Microorganisms (GCM) 10K type strain sequencing project: providing services to taxonomists for standard genome sequencing and annotation.</title>
        <authorList>
            <consortium name="The Broad Institute Genomics Platform"/>
            <consortium name="The Broad Institute Genome Sequencing Center for Infectious Disease"/>
            <person name="Wu L."/>
            <person name="Ma J."/>
        </authorList>
    </citation>
    <scope>NUCLEOTIDE SEQUENCE [LARGE SCALE GENOMIC DNA]</scope>
    <source>
        <strain evidence="3">JCM 17923</strain>
    </source>
</reference>
<proteinExistence type="predicted"/>
<evidence type="ECO:0008006" key="4">
    <source>
        <dbReference type="Google" id="ProtNLM"/>
    </source>
</evidence>
<feature type="transmembrane region" description="Helical" evidence="1">
    <location>
        <begin position="28"/>
        <end position="45"/>
    </location>
</feature>
<comment type="caution">
    <text evidence="2">The sequence shown here is derived from an EMBL/GenBank/DDBJ whole genome shotgun (WGS) entry which is preliminary data.</text>
</comment>
<protein>
    <recommendedName>
        <fullName evidence="4">DUF4234 domain-containing protein</fullName>
    </recommendedName>
</protein>
<accession>A0ABP8I756</accession>
<evidence type="ECO:0000256" key="1">
    <source>
        <dbReference type="SAM" id="Phobius"/>
    </source>
</evidence>
<keyword evidence="1" id="KW-1133">Transmembrane helix</keyword>
<keyword evidence="1" id="KW-0812">Transmembrane</keyword>
<keyword evidence="3" id="KW-1185">Reference proteome</keyword>
<keyword evidence="1" id="KW-0472">Membrane</keyword>
<dbReference type="RefSeq" id="WP_345234931.1">
    <property type="nucleotide sequence ID" value="NZ_BAABGZ010000013.1"/>
</dbReference>
<name>A0ABP8I756_9BACT</name>
<gene>
    <name evidence="2" type="ORF">GCM10023185_12810</name>
</gene>
<evidence type="ECO:0000313" key="3">
    <source>
        <dbReference type="Proteomes" id="UP001501153"/>
    </source>
</evidence>